<gene>
    <name evidence="2" type="ORF">SDC9_165068</name>
</gene>
<dbReference type="InterPro" id="IPR025404">
    <property type="entry name" value="DUF4130"/>
</dbReference>
<evidence type="ECO:0000259" key="1">
    <source>
        <dbReference type="Pfam" id="PF13566"/>
    </source>
</evidence>
<protein>
    <recommendedName>
        <fullName evidence="1">DUF4130 domain-containing protein</fullName>
    </recommendedName>
</protein>
<dbReference type="AlphaFoldDB" id="A0A645G0M1"/>
<name>A0A645G0M1_9ZZZZ</name>
<dbReference type="InterPro" id="IPR023875">
    <property type="entry name" value="DNA_repair_put"/>
</dbReference>
<reference evidence="2" key="1">
    <citation type="submission" date="2019-08" db="EMBL/GenBank/DDBJ databases">
        <authorList>
            <person name="Kucharzyk K."/>
            <person name="Murdoch R.W."/>
            <person name="Higgins S."/>
            <person name="Loffler F."/>
        </authorList>
    </citation>
    <scope>NUCLEOTIDE SEQUENCE</scope>
</reference>
<proteinExistence type="predicted"/>
<feature type="domain" description="DUF4130" evidence="1">
    <location>
        <begin position="12"/>
        <end position="182"/>
    </location>
</feature>
<dbReference type="EMBL" id="VSSQ01064898">
    <property type="protein sequence ID" value="MPN17713.1"/>
    <property type="molecule type" value="Genomic_DNA"/>
</dbReference>
<sequence length="184" mass="22148">MMLSVWLSELPETTMLLFRYIRKNIDHPKGIEMNFGDDDVLRIKDIAQQVGTDARKLVQFIRFQETADGIWFAPVSPRYNVLSLIVPHFRSRYADQPWIIYDTIRNSGLYYDTHTVQEISFSRKDFIELKSGKLNNEKVSEEEAFFQQMWKEYFQSITIKERINLKLQRQHMPTRYWKYLPEIQ</sequence>
<organism evidence="2">
    <name type="scientific">bioreactor metagenome</name>
    <dbReference type="NCBI Taxonomy" id="1076179"/>
    <lineage>
        <taxon>unclassified sequences</taxon>
        <taxon>metagenomes</taxon>
        <taxon>ecological metagenomes</taxon>
    </lineage>
</organism>
<dbReference type="NCBIfam" id="TIGR03915">
    <property type="entry name" value="SAM_7_link_chp"/>
    <property type="match status" value="1"/>
</dbReference>
<dbReference type="Pfam" id="PF13566">
    <property type="entry name" value="DUF4130"/>
    <property type="match status" value="1"/>
</dbReference>
<accession>A0A645G0M1</accession>
<comment type="caution">
    <text evidence="2">The sequence shown here is derived from an EMBL/GenBank/DDBJ whole genome shotgun (WGS) entry which is preliminary data.</text>
</comment>
<evidence type="ECO:0000313" key="2">
    <source>
        <dbReference type="EMBL" id="MPN17713.1"/>
    </source>
</evidence>